<dbReference type="AlphaFoldDB" id="A0A8H3QGE8"/>
<accession>A0A8H3QGE8</accession>
<dbReference type="EMBL" id="BLAL01000046">
    <property type="protein sequence ID" value="GES79925.1"/>
    <property type="molecule type" value="Genomic_DNA"/>
</dbReference>
<name>A0A8H3QGE8_9GLOM</name>
<comment type="caution">
    <text evidence="1">The sequence shown here is derived from an EMBL/GenBank/DDBJ whole genome shotgun (WGS) entry which is preliminary data.</text>
</comment>
<sequence length="198" mass="23368">MQDNEMFLDVTYDDRFFEILRRVRKSVRIQFCFVGTSFSFLTKVLAIKHVFEIDSWTRGNLMASSLGIFGDAEYDVCRILTTGSFKNELFGWFEHVENLVVSKVNFERQVIGIPNSKCPRCFIYEEDWEHVWNCDRNTDNERSIVIEEVIKELDDFMSKETTNGKLAMIKDIIEYIKCTRSTIFSSEYALREWTRGII</sequence>
<protein>
    <submittedName>
        <fullName evidence="1">Uncharacterized protein</fullName>
    </submittedName>
</protein>
<proteinExistence type="predicted"/>
<gene>
    <name evidence="1" type="ORF">RCL2_000722200</name>
</gene>
<evidence type="ECO:0000313" key="1">
    <source>
        <dbReference type="EMBL" id="GES79925.1"/>
    </source>
</evidence>
<reference evidence="1" key="1">
    <citation type="submission" date="2019-10" db="EMBL/GenBank/DDBJ databases">
        <title>Conservation and host-specific expression of non-tandemly repeated heterogenous ribosome RNA gene in arbuscular mycorrhizal fungi.</title>
        <authorList>
            <person name="Maeda T."/>
            <person name="Kobayashi Y."/>
            <person name="Nakagawa T."/>
            <person name="Ezawa T."/>
            <person name="Yamaguchi K."/>
            <person name="Bino T."/>
            <person name="Nishimoto Y."/>
            <person name="Shigenobu S."/>
            <person name="Kawaguchi M."/>
        </authorList>
    </citation>
    <scope>NUCLEOTIDE SEQUENCE</scope>
    <source>
        <strain evidence="1">HR1</strain>
    </source>
</reference>
<organism evidence="1 2">
    <name type="scientific">Rhizophagus clarus</name>
    <dbReference type="NCBI Taxonomy" id="94130"/>
    <lineage>
        <taxon>Eukaryota</taxon>
        <taxon>Fungi</taxon>
        <taxon>Fungi incertae sedis</taxon>
        <taxon>Mucoromycota</taxon>
        <taxon>Glomeromycotina</taxon>
        <taxon>Glomeromycetes</taxon>
        <taxon>Glomerales</taxon>
        <taxon>Glomeraceae</taxon>
        <taxon>Rhizophagus</taxon>
    </lineage>
</organism>
<dbReference type="Proteomes" id="UP000615446">
    <property type="component" value="Unassembled WGS sequence"/>
</dbReference>
<evidence type="ECO:0000313" key="2">
    <source>
        <dbReference type="Proteomes" id="UP000615446"/>
    </source>
</evidence>